<keyword evidence="1" id="KW-1133">Transmembrane helix</keyword>
<dbReference type="RefSeq" id="WP_203643834.1">
    <property type="nucleotide sequence ID" value="NZ_BOLN01000003.1"/>
</dbReference>
<comment type="caution">
    <text evidence="2">The sequence shown here is derived from an EMBL/GenBank/DDBJ whole genome shotgun (WGS) entry which is preliminary data.</text>
</comment>
<sequence length="142" mass="16506">MKLFVQYWVKQTGIGLIFTLIFMLLGHLNYAQWRLIPGLSIADWYFLVCLLCFAFAKWVILEDNRDVKAPTIRRRRKRGLKKASDDTASVYEKMAKPARAPRLQAAPKTTLKWYWLVLLDIVLAFTSPLILGGFITYSLRHN</sequence>
<reference evidence="3" key="1">
    <citation type="journal article" date="2019" name="Int. J. Syst. Evol. Microbiol.">
        <title>The Global Catalogue of Microorganisms (GCM) 10K type strain sequencing project: providing services to taxonomists for standard genome sequencing and annotation.</title>
        <authorList>
            <consortium name="The Broad Institute Genomics Platform"/>
            <consortium name="The Broad Institute Genome Sequencing Center for Infectious Disease"/>
            <person name="Wu L."/>
            <person name="Ma J."/>
        </authorList>
    </citation>
    <scope>NUCLEOTIDE SEQUENCE [LARGE SCALE GENOMIC DNA]</scope>
    <source>
        <strain evidence="3">CCM 8979</strain>
    </source>
</reference>
<evidence type="ECO:0008006" key="4">
    <source>
        <dbReference type="Google" id="ProtNLM"/>
    </source>
</evidence>
<proteinExistence type="predicted"/>
<dbReference type="Proteomes" id="UP001597189">
    <property type="component" value="Unassembled WGS sequence"/>
</dbReference>
<protein>
    <recommendedName>
        <fullName evidence="4">DUF3899 domain-containing protein</fullName>
    </recommendedName>
</protein>
<accession>A0ABW4D571</accession>
<evidence type="ECO:0000313" key="3">
    <source>
        <dbReference type="Proteomes" id="UP001597189"/>
    </source>
</evidence>
<dbReference type="EMBL" id="JBHTOD010000003">
    <property type="protein sequence ID" value="MFD1455102.1"/>
    <property type="molecule type" value="Genomic_DNA"/>
</dbReference>
<evidence type="ECO:0000256" key="1">
    <source>
        <dbReference type="SAM" id="Phobius"/>
    </source>
</evidence>
<keyword evidence="3" id="KW-1185">Reference proteome</keyword>
<name>A0ABW4D571_9LACO</name>
<keyword evidence="1" id="KW-0812">Transmembrane</keyword>
<organism evidence="2 3">
    <name type="scientific">Levilactobacillus lanxiensis</name>
    <dbReference type="NCBI Taxonomy" id="2799568"/>
    <lineage>
        <taxon>Bacteria</taxon>
        <taxon>Bacillati</taxon>
        <taxon>Bacillota</taxon>
        <taxon>Bacilli</taxon>
        <taxon>Lactobacillales</taxon>
        <taxon>Lactobacillaceae</taxon>
        <taxon>Levilactobacillus</taxon>
    </lineage>
</organism>
<keyword evidence="1" id="KW-0472">Membrane</keyword>
<gene>
    <name evidence="2" type="ORF">ACFQ44_05280</name>
</gene>
<feature type="transmembrane region" description="Helical" evidence="1">
    <location>
        <begin position="113"/>
        <end position="139"/>
    </location>
</feature>
<feature type="transmembrane region" description="Helical" evidence="1">
    <location>
        <begin position="42"/>
        <end position="60"/>
    </location>
</feature>
<feature type="transmembrane region" description="Helical" evidence="1">
    <location>
        <begin position="12"/>
        <end position="30"/>
    </location>
</feature>
<evidence type="ECO:0000313" key="2">
    <source>
        <dbReference type="EMBL" id="MFD1455102.1"/>
    </source>
</evidence>